<feature type="coiled-coil region" evidence="1">
    <location>
        <begin position="73"/>
        <end position="107"/>
    </location>
</feature>
<evidence type="ECO:0000256" key="3">
    <source>
        <dbReference type="SAM" id="Phobius"/>
    </source>
</evidence>
<dbReference type="GeneID" id="63709027"/>
<reference evidence="4 5" key="1">
    <citation type="journal article" date="2016" name="BMC Genomics">
        <title>Genome sequencing and secondary metabolism of the postharvest pathogen Penicillium griseofulvum.</title>
        <authorList>
            <person name="Banani H."/>
            <person name="Marcet-Houben M."/>
            <person name="Ballester A.R."/>
            <person name="Abbruscato P."/>
            <person name="Gonzalez-Candelas L."/>
            <person name="Gabaldon T."/>
            <person name="Spadaro D."/>
        </authorList>
    </citation>
    <scope>NUCLEOTIDE SEQUENCE [LARGE SCALE GENOMIC DNA]</scope>
    <source>
        <strain evidence="4 5">PG3</strain>
    </source>
</reference>
<dbReference type="STRING" id="5078.A0A135LM73"/>
<feature type="transmembrane region" description="Helical" evidence="3">
    <location>
        <begin position="797"/>
        <end position="820"/>
    </location>
</feature>
<feature type="compositionally biased region" description="Polar residues" evidence="2">
    <location>
        <begin position="608"/>
        <end position="617"/>
    </location>
</feature>
<feature type="compositionally biased region" description="Polar residues" evidence="2">
    <location>
        <begin position="255"/>
        <end position="269"/>
    </location>
</feature>
<dbReference type="RefSeq" id="XP_040648582.1">
    <property type="nucleotide sequence ID" value="XM_040793727.1"/>
</dbReference>
<keyword evidence="5" id="KW-1185">Reference proteome</keyword>
<keyword evidence="1" id="KW-0175">Coiled coil</keyword>
<keyword evidence="3" id="KW-0472">Membrane</keyword>
<evidence type="ECO:0000256" key="1">
    <source>
        <dbReference type="SAM" id="Coils"/>
    </source>
</evidence>
<feature type="region of interest" description="Disordered" evidence="2">
    <location>
        <begin position="601"/>
        <end position="641"/>
    </location>
</feature>
<evidence type="ECO:0000313" key="4">
    <source>
        <dbReference type="EMBL" id="KXG50046.1"/>
    </source>
</evidence>
<gene>
    <name evidence="4" type="ORF">PGRI_060130</name>
</gene>
<dbReference type="AlphaFoldDB" id="A0A135LM73"/>
<feature type="compositionally biased region" description="Pro residues" evidence="2">
    <location>
        <begin position="24"/>
        <end position="35"/>
    </location>
</feature>
<feature type="region of interest" description="Disordered" evidence="2">
    <location>
        <begin position="252"/>
        <end position="281"/>
    </location>
</feature>
<sequence>MAPQQGPSRRNGVIGFTMMGAPTPVIPPTPNPPSAPSNNHGPPHRITPLVGPDTAHSTFWGQSTAPSQTQRDLSALSERLADAESTVHRQESELADVRSQASALKAQLTKQRSTTRFVDQNEMDRMIHRSTDNRSKEIDAQLETITSRLDEVSEDLVRAKGDKAALRDWQRRVRKDREDIRELRVLVAGAKNMEQQARFRAVESRFQGLLGSMENMLAVAIQKTSAGQAPSHTLPTSVSTVKEPVVVCHPVVGSEQPSSHGQALDSQPQKVDKGKGRGPRVLPREEWECDENLVPIGKRPVHDFEQFSELKPTNSHVTPREGTPMSVWVETSREGTPMSVCFDNSREGSPMSVCTQTSREGSPMSVCFDIETDEFMDWEPVYEPMFTPRQLELAKLNYGFMDWEIVRKRVGVDISDDDQPPRKKRVTQEIVEANGSVLLPKSGVDVMNTVPKVPEVSVPAVSQPAQSVHVSIEAVPTQAVTSEPAVSQPTQTVQGGIDTVSTVEVPNEAAVSVPAVPKPTQAVLTQTVMSEPAVSQPTQTVQECIDTVSTVEVPNEAAVSVPAVPKPTQAASETTLHGSIAPGDTLVAPTVLITSDEVAGALAPSKPTPTESTQIIEPSSAEKIPSVPAVTKPTPNQSDATWQPEDELVVPSLRTGTRSHLDILLTRRAARTQARSDIMSSEGLQVTATSPTISTSSMVASPEDASVKNAVATGTDSRAGVSKGAKKVEYAKPLPCSAQQTAEEQRVEMGGAEAATSGFQMPGAWPSYPPAVTASDESDMQKGSAFLRGLWTGARRLSFGVFAMVMMILLMILLSFPLWAGHLGHLVYALEGPEQFLEELRWEHGYGVPFVEQIIFFLLRCFAGDRTLFG</sequence>
<dbReference type="EMBL" id="LHQR01000048">
    <property type="protein sequence ID" value="KXG50046.1"/>
    <property type="molecule type" value="Genomic_DNA"/>
</dbReference>
<organism evidence="4 5">
    <name type="scientific">Penicillium patulum</name>
    <name type="common">Penicillium griseofulvum</name>
    <dbReference type="NCBI Taxonomy" id="5078"/>
    <lineage>
        <taxon>Eukaryota</taxon>
        <taxon>Fungi</taxon>
        <taxon>Dikarya</taxon>
        <taxon>Ascomycota</taxon>
        <taxon>Pezizomycotina</taxon>
        <taxon>Eurotiomycetes</taxon>
        <taxon>Eurotiomycetidae</taxon>
        <taxon>Eurotiales</taxon>
        <taxon>Aspergillaceae</taxon>
        <taxon>Penicillium</taxon>
    </lineage>
</organism>
<feature type="region of interest" description="Disordered" evidence="2">
    <location>
        <begin position="1"/>
        <end position="57"/>
    </location>
</feature>
<dbReference type="Proteomes" id="UP000070168">
    <property type="component" value="Unassembled WGS sequence"/>
</dbReference>
<protein>
    <submittedName>
        <fullName evidence="4">Uncharacterized protein</fullName>
    </submittedName>
</protein>
<proteinExistence type="predicted"/>
<accession>A0A135LM73</accession>
<keyword evidence="3" id="KW-1133">Transmembrane helix</keyword>
<dbReference type="OrthoDB" id="4354728at2759"/>
<dbReference type="OMA" id="SQVATHR"/>
<keyword evidence="3" id="KW-0812">Transmembrane</keyword>
<evidence type="ECO:0000256" key="2">
    <source>
        <dbReference type="SAM" id="MobiDB-lite"/>
    </source>
</evidence>
<evidence type="ECO:0000313" key="5">
    <source>
        <dbReference type="Proteomes" id="UP000070168"/>
    </source>
</evidence>
<name>A0A135LM73_PENPA</name>
<comment type="caution">
    <text evidence="4">The sequence shown here is derived from an EMBL/GenBank/DDBJ whole genome shotgun (WGS) entry which is preliminary data.</text>
</comment>